<evidence type="ECO:0000313" key="4">
    <source>
        <dbReference type="Proteomes" id="UP000095552"/>
    </source>
</evidence>
<name>A0A1E5SYM9_9BACT</name>
<dbReference type="RefSeq" id="WP_069835726.1">
    <property type="nucleotide sequence ID" value="NZ_MDGQ01000005.1"/>
</dbReference>
<feature type="transmembrane region" description="Helical" evidence="1">
    <location>
        <begin position="387"/>
        <end position="406"/>
    </location>
</feature>
<dbReference type="EMBL" id="MDGQ01000005">
    <property type="protein sequence ID" value="OEK04221.1"/>
    <property type="molecule type" value="Genomic_DNA"/>
</dbReference>
<gene>
    <name evidence="3" type="ORF">BFP71_12110</name>
</gene>
<keyword evidence="1" id="KW-0472">Membrane</keyword>
<organism evidence="3 4">
    <name type="scientific">Roseivirga misakiensis</name>
    <dbReference type="NCBI Taxonomy" id="1563681"/>
    <lineage>
        <taxon>Bacteria</taxon>
        <taxon>Pseudomonadati</taxon>
        <taxon>Bacteroidota</taxon>
        <taxon>Cytophagia</taxon>
        <taxon>Cytophagales</taxon>
        <taxon>Roseivirgaceae</taxon>
        <taxon>Roseivirga</taxon>
    </lineage>
</organism>
<evidence type="ECO:0000259" key="2">
    <source>
        <dbReference type="Pfam" id="PF00144"/>
    </source>
</evidence>
<dbReference type="PANTHER" id="PTHR46825:SF12">
    <property type="entry name" value="PENICILLIN-BINDING PROTEIN 4"/>
    <property type="match status" value="1"/>
</dbReference>
<dbReference type="InterPro" id="IPR012338">
    <property type="entry name" value="Beta-lactam/transpept-like"/>
</dbReference>
<keyword evidence="1" id="KW-0812">Transmembrane</keyword>
<dbReference type="PANTHER" id="PTHR46825">
    <property type="entry name" value="D-ALANYL-D-ALANINE-CARBOXYPEPTIDASE/ENDOPEPTIDASE AMPH"/>
    <property type="match status" value="1"/>
</dbReference>
<dbReference type="Proteomes" id="UP000095552">
    <property type="component" value="Unassembled WGS sequence"/>
</dbReference>
<dbReference type="Gene3D" id="3.40.710.10">
    <property type="entry name" value="DD-peptidase/beta-lactamase superfamily"/>
    <property type="match status" value="1"/>
</dbReference>
<evidence type="ECO:0000256" key="1">
    <source>
        <dbReference type="SAM" id="Phobius"/>
    </source>
</evidence>
<comment type="caution">
    <text evidence="3">The sequence shown here is derived from an EMBL/GenBank/DDBJ whole genome shotgun (WGS) entry which is preliminary data.</text>
</comment>
<dbReference type="InterPro" id="IPR001466">
    <property type="entry name" value="Beta-lactam-related"/>
</dbReference>
<feature type="domain" description="Beta-lactamase-related" evidence="2">
    <location>
        <begin position="59"/>
        <end position="358"/>
    </location>
</feature>
<keyword evidence="4" id="KW-1185">Reference proteome</keyword>
<dbReference type="OrthoDB" id="9797709at2"/>
<proteinExistence type="predicted"/>
<dbReference type="GO" id="GO:0016787">
    <property type="term" value="F:hydrolase activity"/>
    <property type="evidence" value="ECO:0007669"/>
    <property type="project" value="UniProtKB-KW"/>
</dbReference>
<evidence type="ECO:0000313" key="3">
    <source>
        <dbReference type="EMBL" id="OEK04221.1"/>
    </source>
</evidence>
<dbReference type="AlphaFoldDB" id="A0A1E5SYM9"/>
<dbReference type="Pfam" id="PF00144">
    <property type="entry name" value="Beta-lactamase"/>
    <property type="match status" value="1"/>
</dbReference>
<sequence>MKTLKLISQCFLILIVWVALLIFGFSSGQLLRPISGDSPQAFIEETSQLINDEFVGNLGLVVLENGQVADEYYYDIKTDIDRNTVYQVASVSKWVTAFGLFKLVEDGKVDLDTPIDNYLTRWHLPPSDFDNRKVTLRLLLSHSSGLIDDLGYDGFGPDQPVQTIEESLTQAADAEYAAGKAIVGYEPGSQYMYSGAAYTIIQLLIEEVSGKSFQAYMTETVFEPLGMVSSTFDLGTKPELNLATRYNRDGSVAPANRFTALAAASLFTNTSDLAKFMAAHVSPNPVLSASTIQQMIQPQTYINNTPVYALGPHLYSQGDESSQIIGHDGSSGQPTINTAARINMTTGNGIIVLEMGSPNLASRIADEWIFLEGGIADYVVIQRNKPFLMTLLFVGYLILVSTYFLWRSKRTKKAKLT</sequence>
<keyword evidence="3" id="KW-0378">Hydrolase</keyword>
<accession>A0A1E5SYM9</accession>
<dbReference type="InterPro" id="IPR050491">
    <property type="entry name" value="AmpC-like"/>
</dbReference>
<dbReference type="STRING" id="1563681.BFP71_12110"/>
<protein>
    <submittedName>
        <fullName evidence="3">Serine hydrolase</fullName>
    </submittedName>
</protein>
<keyword evidence="1" id="KW-1133">Transmembrane helix</keyword>
<dbReference type="SUPFAM" id="SSF56601">
    <property type="entry name" value="beta-lactamase/transpeptidase-like"/>
    <property type="match status" value="1"/>
</dbReference>
<reference evidence="3 4" key="1">
    <citation type="submission" date="2016-08" db="EMBL/GenBank/DDBJ databases">
        <title>Draft genome of Fabibacter sp. strain SK-8.</title>
        <authorList>
            <person name="Wong S.-K."/>
            <person name="Hamasaki K."/>
            <person name="Yoshizawa S."/>
        </authorList>
    </citation>
    <scope>NUCLEOTIDE SEQUENCE [LARGE SCALE GENOMIC DNA]</scope>
    <source>
        <strain evidence="3 4">SK-8</strain>
    </source>
</reference>